<dbReference type="EMBL" id="JACGWK010000012">
    <property type="protein sequence ID" value="KAL0322453.1"/>
    <property type="molecule type" value="Genomic_DNA"/>
</dbReference>
<protein>
    <submittedName>
        <fullName evidence="1">Uncharacterized protein</fullName>
    </submittedName>
</protein>
<accession>A0AAW2LUN6</accession>
<name>A0AAW2LUN6_9LAMI</name>
<reference evidence="1" key="1">
    <citation type="submission" date="2020-06" db="EMBL/GenBank/DDBJ databases">
        <authorList>
            <person name="Li T."/>
            <person name="Hu X."/>
            <person name="Zhang T."/>
            <person name="Song X."/>
            <person name="Zhang H."/>
            <person name="Dai N."/>
            <person name="Sheng W."/>
            <person name="Hou X."/>
            <person name="Wei L."/>
        </authorList>
    </citation>
    <scope>NUCLEOTIDE SEQUENCE</scope>
    <source>
        <strain evidence="1">G01</strain>
        <tissue evidence="1">Leaf</tissue>
    </source>
</reference>
<comment type="caution">
    <text evidence="1">The sequence shown here is derived from an EMBL/GenBank/DDBJ whole genome shotgun (WGS) entry which is preliminary data.</text>
</comment>
<reference evidence="1" key="2">
    <citation type="journal article" date="2024" name="Plant">
        <title>Genomic evolution and insights into agronomic trait innovations of Sesamum species.</title>
        <authorList>
            <person name="Miao H."/>
            <person name="Wang L."/>
            <person name="Qu L."/>
            <person name="Liu H."/>
            <person name="Sun Y."/>
            <person name="Le M."/>
            <person name="Wang Q."/>
            <person name="Wei S."/>
            <person name="Zheng Y."/>
            <person name="Lin W."/>
            <person name="Duan Y."/>
            <person name="Cao H."/>
            <person name="Xiong S."/>
            <person name="Wang X."/>
            <person name="Wei L."/>
            <person name="Li C."/>
            <person name="Ma Q."/>
            <person name="Ju M."/>
            <person name="Zhao R."/>
            <person name="Li G."/>
            <person name="Mu C."/>
            <person name="Tian Q."/>
            <person name="Mei H."/>
            <person name="Zhang T."/>
            <person name="Gao T."/>
            <person name="Zhang H."/>
        </authorList>
    </citation>
    <scope>NUCLEOTIDE SEQUENCE</scope>
    <source>
        <strain evidence="1">G01</strain>
    </source>
</reference>
<sequence>MAGSIGVSLKGTAGCSILGDESTGRKQAGNPFNERVMADELPMNCRTLAIAEYDSITAP</sequence>
<dbReference type="AlphaFoldDB" id="A0AAW2LUN6"/>
<organism evidence="1">
    <name type="scientific">Sesamum angustifolium</name>
    <dbReference type="NCBI Taxonomy" id="2727405"/>
    <lineage>
        <taxon>Eukaryota</taxon>
        <taxon>Viridiplantae</taxon>
        <taxon>Streptophyta</taxon>
        <taxon>Embryophyta</taxon>
        <taxon>Tracheophyta</taxon>
        <taxon>Spermatophyta</taxon>
        <taxon>Magnoliopsida</taxon>
        <taxon>eudicotyledons</taxon>
        <taxon>Gunneridae</taxon>
        <taxon>Pentapetalae</taxon>
        <taxon>asterids</taxon>
        <taxon>lamiids</taxon>
        <taxon>Lamiales</taxon>
        <taxon>Pedaliaceae</taxon>
        <taxon>Sesamum</taxon>
    </lineage>
</organism>
<proteinExistence type="predicted"/>
<gene>
    <name evidence="1" type="ORF">Sangu_1864600</name>
</gene>
<evidence type="ECO:0000313" key="1">
    <source>
        <dbReference type="EMBL" id="KAL0322453.1"/>
    </source>
</evidence>